<dbReference type="EMBL" id="SSTD01015426">
    <property type="protein sequence ID" value="TYK02680.1"/>
    <property type="molecule type" value="Genomic_DNA"/>
</dbReference>
<evidence type="ECO:0000313" key="1">
    <source>
        <dbReference type="EMBL" id="KAA0051091.1"/>
    </source>
</evidence>
<reference evidence="3 4" key="1">
    <citation type="submission" date="2019-08" db="EMBL/GenBank/DDBJ databases">
        <title>Draft genome sequences of two oriental melons (Cucumis melo L. var makuwa).</title>
        <authorList>
            <person name="Kwon S.-Y."/>
        </authorList>
    </citation>
    <scope>NUCLEOTIDE SEQUENCE [LARGE SCALE GENOMIC DNA]</scope>
    <source>
        <strain evidence="4">cv. Chang Bougi</strain>
        <strain evidence="3">cv. SW 3</strain>
        <tissue evidence="1">Leaf</tissue>
    </source>
</reference>
<dbReference type="Proteomes" id="UP000321393">
    <property type="component" value="Unassembled WGS sequence"/>
</dbReference>
<sequence length="180" mass="21053">MDEHIEDDTLCRPDVDPIVVKRSVVCHVADETMSSFFSAFKETDDLFFEFGDEYNNARGSSSMGDNLDEPQLSLTPRICQQSRNLELERYVHKHGKISITIATRAEKPISSYVVRFNNTIDECERYICSPLAALSGLMLDENTLRWSMALYRLVEHQMLTSFKEFRDNYHRHFKKYNDHE</sequence>
<evidence type="ECO:0000313" key="3">
    <source>
        <dbReference type="Proteomes" id="UP000321393"/>
    </source>
</evidence>
<dbReference type="AlphaFoldDB" id="A0A5A7UC41"/>
<proteinExistence type="predicted"/>
<dbReference type="Proteomes" id="UP000321947">
    <property type="component" value="Unassembled WGS sequence"/>
</dbReference>
<protein>
    <submittedName>
        <fullName evidence="1">CACTA en-spm transposon protein</fullName>
    </submittedName>
</protein>
<comment type="caution">
    <text evidence="1">The sequence shown here is derived from an EMBL/GenBank/DDBJ whole genome shotgun (WGS) entry which is preliminary data.</text>
</comment>
<dbReference type="EMBL" id="SSTE01011342">
    <property type="protein sequence ID" value="KAA0051091.1"/>
    <property type="molecule type" value="Genomic_DNA"/>
</dbReference>
<accession>A0A5A7UC41</accession>
<organism evidence="1 3">
    <name type="scientific">Cucumis melo var. makuwa</name>
    <name type="common">Oriental melon</name>
    <dbReference type="NCBI Taxonomy" id="1194695"/>
    <lineage>
        <taxon>Eukaryota</taxon>
        <taxon>Viridiplantae</taxon>
        <taxon>Streptophyta</taxon>
        <taxon>Embryophyta</taxon>
        <taxon>Tracheophyta</taxon>
        <taxon>Spermatophyta</taxon>
        <taxon>Magnoliopsida</taxon>
        <taxon>eudicotyledons</taxon>
        <taxon>Gunneridae</taxon>
        <taxon>Pentapetalae</taxon>
        <taxon>rosids</taxon>
        <taxon>fabids</taxon>
        <taxon>Cucurbitales</taxon>
        <taxon>Cucurbitaceae</taxon>
        <taxon>Benincaseae</taxon>
        <taxon>Cucumis</taxon>
    </lineage>
</organism>
<evidence type="ECO:0000313" key="2">
    <source>
        <dbReference type="EMBL" id="TYK02680.1"/>
    </source>
</evidence>
<name>A0A5A7UC41_CUCMM</name>
<evidence type="ECO:0000313" key="4">
    <source>
        <dbReference type="Proteomes" id="UP000321947"/>
    </source>
</evidence>
<gene>
    <name evidence="2" type="ORF">E5676_scaffold1161G00050</name>
    <name evidence="1" type="ORF">E6C27_scaffold511G00320</name>
</gene>